<keyword evidence="2" id="KW-0378">Hydrolase</keyword>
<evidence type="ECO:0000313" key="5">
    <source>
        <dbReference type="Proteomes" id="UP000298347"/>
    </source>
</evidence>
<dbReference type="OrthoDB" id="9804482at2"/>
<dbReference type="InterPro" id="IPR025657">
    <property type="entry name" value="RadC_JAB"/>
</dbReference>
<dbReference type="Gene3D" id="3.40.140.10">
    <property type="entry name" value="Cytidine Deaminase, domain 2"/>
    <property type="match status" value="1"/>
</dbReference>
<dbReference type="PANTHER" id="PTHR30471:SF3">
    <property type="entry name" value="UPF0758 PROTEIN YEES-RELATED"/>
    <property type="match status" value="1"/>
</dbReference>
<name>A0A4Z0GP71_9BACL</name>
<dbReference type="AlphaFoldDB" id="A0A4Z0GP71"/>
<accession>A0A4Z0GP71</accession>
<comment type="caution">
    <text evidence="4">The sequence shown here is derived from an EMBL/GenBank/DDBJ whole genome shotgun (WGS) entry which is preliminary data.</text>
</comment>
<evidence type="ECO:0000256" key="1">
    <source>
        <dbReference type="ARBA" id="ARBA00010243"/>
    </source>
</evidence>
<dbReference type="InterPro" id="IPR001405">
    <property type="entry name" value="UPF0758"/>
</dbReference>
<protein>
    <recommendedName>
        <fullName evidence="3">RadC-like JAB domain-containing protein</fullName>
    </recommendedName>
</protein>
<feature type="domain" description="RadC-like JAB" evidence="3">
    <location>
        <begin position="30"/>
        <end position="84"/>
    </location>
</feature>
<keyword evidence="5" id="KW-1185">Reference proteome</keyword>
<keyword evidence="2" id="KW-0482">Metalloprotease</keyword>
<dbReference type="PANTHER" id="PTHR30471">
    <property type="entry name" value="DNA REPAIR PROTEIN RADC"/>
    <property type="match status" value="1"/>
</dbReference>
<dbReference type="Pfam" id="PF04002">
    <property type="entry name" value="RadC"/>
    <property type="match status" value="1"/>
</dbReference>
<sequence>MKHAKGAKRISVISLRVVKEKNMLYSNRFIRSPEDGYQCIKPLLECRDREYFVVVTLDTKNQPTSINICHIGNLNSSIVHPREVNSYRNLKPQDYKSETVGYPDHTILTATIEFDDDNEIEEK</sequence>
<dbReference type="GO" id="GO:0008237">
    <property type="term" value="F:metallopeptidase activity"/>
    <property type="evidence" value="ECO:0007669"/>
    <property type="project" value="UniProtKB-KW"/>
</dbReference>
<gene>
    <name evidence="4" type="ORF">E4665_07460</name>
</gene>
<proteinExistence type="inferred from homology"/>
<dbReference type="Proteomes" id="UP000298347">
    <property type="component" value="Unassembled WGS sequence"/>
</dbReference>
<evidence type="ECO:0000313" key="4">
    <source>
        <dbReference type="EMBL" id="TGA98745.1"/>
    </source>
</evidence>
<dbReference type="EMBL" id="SRJD01000006">
    <property type="protein sequence ID" value="TGA98745.1"/>
    <property type="molecule type" value="Genomic_DNA"/>
</dbReference>
<organism evidence="4 5">
    <name type="scientific">Sporolactobacillus shoreae</name>
    <dbReference type="NCBI Taxonomy" id="1465501"/>
    <lineage>
        <taxon>Bacteria</taxon>
        <taxon>Bacillati</taxon>
        <taxon>Bacillota</taxon>
        <taxon>Bacilli</taxon>
        <taxon>Bacillales</taxon>
        <taxon>Sporolactobacillaceae</taxon>
        <taxon>Sporolactobacillus</taxon>
    </lineage>
</organism>
<evidence type="ECO:0000256" key="2">
    <source>
        <dbReference type="ARBA" id="ARBA00023049"/>
    </source>
</evidence>
<keyword evidence="2" id="KW-0645">Protease</keyword>
<evidence type="ECO:0000259" key="3">
    <source>
        <dbReference type="Pfam" id="PF04002"/>
    </source>
</evidence>
<reference evidence="4 5" key="1">
    <citation type="journal article" date="2015" name="Int. J. Syst. Evol. Microbiol.">
        <title>Sporolactobacillus shoreae sp. nov. and Sporolactobacillus spathodeae sp. nov., two spore-forming lactic acid bacteria isolated from tree barks in Thailand.</title>
        <authorList>
            <person name="Thamacharoensuk T."/>
            <person name="Kitahara M."/>
            <person name="Ohkuma M."/>
            <person name="Thongchul N."/>
            <person name="Tanasupawat S."/>
        </authorList>
    </citation>
    <scope>NUCLEOTIDE SEQUENCE [LARGE SCALE GENOMIC DNA]</scope>
    <source>
        <strain evidence="4 5">BK92</strain>
    </source>
</reference>
<comment type="similarity">
    <text evidence="1">Belongs to the UPF0758 family.</text>
</comment>